<dbReference type="RefSeq" id="WP_161817105.1">
    <property type="nucleotide sequence ID" value="NZ_JAACJS010000002.1"/>
</dbReference>
<comment type="caution">
    <text evidence="7">The sequence shown here is derived from an EMBL/GenBank/DDBJ whole genome shotgun (WGS) entry which is preliminary data.</text>
</comment>
<keyword evidence="2 5" id="KW-0812">Transmembrane</keyword>
<keyword evidence="4 5" id="KW-0472">Membrane</keyword>
<sequence length="118" mass="13312">MRPNLINMVPAIEGEELVYLQALTKDLSEDQLVNFIALYNGKRKKTDQILLGCVLGFVLISGIQRFMVRQTGMGILYLFTGGLCLIGTIVDTVNHKKLAFEFNRKMAIESMAMVHAYR</sequence>
<keyword evidence="3 5" id="KW-1133">Transmembrane helix</keyword>
<accession>A0ABW9ZQI8</accession>
<protein>
    <submittedName>
        <fullName evidence="7">TM2 domain-containing protein</fullName>
    </submittedName>
</protein>
<gene>
    <name evidence="7" type="ORF">GWC95_02605</name>
</gene>
<dbReference type="Pfam" id="PF05154">
    <property type="entry name" value="TM2"/>
    <property type="match status" value="1"/>
</dbReference>
<evidence type="ECO:0000259" key="6">
    <source>
        <dbReference type="Pfam" id="PF05154"/>
    </source>
</evidence>
<evidence type="ECO:0000256" key="1">
    <source>
        <dbReference type="ARBA" id="ARBA00004141"/>
    </source>
</evidence>
<evidence type="ECO:0000256" key="4">
    <source>
        <dbReference type="ARBA" id="ARBA00023136"/>
    </source>
</evidence>
<organism evidence="7 8">
    <name type="scientific">Sediminibacterium roseum</name>
    <dbReference type="NCBI Taxonomy" id="1978412"/>
    <lineage>
        <taxon>Bacteria</taxon>
        <taxon>Pseudomonadati</taxon>
        <taxon>Bacteroidota</taxon>
        <taxon>Chitinophagia</taxon>
        <taxon>Chitinophagales</taxon>
        <taxon>Chitinophagaceae</taxon>
        <taxon>Sediminibacterium</taxon>
    </lineage>
</organism>
<dbReference type="InterPro" id="IPR007829">
    <property type="entry name" value="TM2"/>
</dbReference>
<feature type="transmembrane region" description="Helical" evidence="5">
    <location>
        <begin position="74"/>
        <end position="94"/>
    </location>
</feature>
<evidence type="ECO:0000256" key="3">
    <source>
        <dbReference type="ARBA" id="ARBA00022989"/>
    </source>
</evidence>
<evidence type="ECO:0000256" key="2">
    <source>
        <dbReference type="ARBA" id="ARBA00022692"/>
    </source>
</evidence>
<evidence type="ECO:0000313" key="7">
    <source>
        <dbReference type="EMBL" id="NCI48795.1"/>
    </source>
</evidence>
<evidence type="ECO:0000313" key="8">
    <source>
        <dbReference type="Proteomes" id="UP000753802"/>
    </source>
</evidence>
<evidence type="ECO:0000256" key="5">
    <source>
        <dbReference type="SAM" id="Phobius"/>
    </source>
</evidence>
<dbReference type="EMBL" id="JAACJS010000002">
    <property type="protein sequence ID" value="NCI48795.1"/>
    <property type="molecule type" value="Genomic_DNA"/>
</dbReference>
<proteinExistence type="predicted"/>
<comment type="subcellular location">
    <subcellularLocation>
        <location evidence="1">Membrane</location>
        <topology evidence="1">Multi-pass membrane protein</topology>
    </subcellularLocation>
</comment>
<reference evidence="7 8" key="1">
    <citation type="submission" date="2020-01" db="EMBL/GenBank/DDBJ databases">
        <title>Genome analysis.</title>
        <authorList>
            <person name="Wu S."/>
            <person name="Wang G."/>
        </authorList>
    </citation>
    <scope>NUCLEOTIDE SEQUENCE [LARGE SCALE GENOMIC DNA]</scope>
    <source>
        <strain evidence="7 8">SYL130</strain>
    </source>
</reference>
<feature type="transmembrane region" description="Helical" evidence="5">
    <location>
        <begin position="49"/>
        <end position="68"/>
    </location>
</feature>
<name>A0ABW9ZQI8_9BACT</name>
<feature type="domain" description="TM2" evidence="6">
    <location>
        <begin position="49"/>
        <end position="92"/>
    </location>
</feature>
<dbReference type="Proteomes" id="UP000753802">
    <property type="component" value="Unassembled WGS sequence"/>
</dbReference>
<keyword evidence="8" id="KW-1185">Reference proteome</keyword>